<protein>
    <submittedName>
        <fullName evidence="1">Uncharacterized protein</fullName>
    </submittedName>
</protein>
<evidence type="ECO:0000313" key="2">
    <source>
        <dbReference type="Proteomes" id="UP000527355"/>
    </source>
</evidence>
<dbReference type="Proteomes" id="UP000527355">
    <property type="component" value="Unassembled WGS sequence"/>
</dbReference>
<dbReference type="EMBL" id="JABWUV010000007">
    <property type="protein sequence ID" value="KAF6341590.1"/>
    <property type="molecule type" value="Genomic_DNA"/>
</dbReference>
<name>A0A7J7WWN0_MYOMY</name>
<reference evidence="1 2" key="1">
    <citation type="journal article" date="2020" name="Nature">
        <title>Six reference-quality genomes reveal evolution of bat adaptations.</title>
        <authorList>
            <person name="Jebb D."/>
            <person name="Huang Z."/>
            <person name="Pippel M."/>
            <person name="Hughes G.M."/>
            <person name="Lavrichenko K."/>
            <person name="Devanna P."/>
            <person name="Winkler S."/>
            <person name="Jermiin L.S."/>
            <person name="Skirmuntt E.C."/>
            <person name="Katzourakis A."/>
            <person name="Burkitt-Gray L."/>
            <person name="Ray D.A."/>
            <person name="Sullivan K.A.M."/>
            <person name="Roscito J.G."/>
            <person name="Kirilenko B.M."/>
            <person name="Davalos L.M."/>
            <person name="Corthals A.P."/>
            <person name="Power M.L."/>
            <person name="Jones G."/>
            <person name="Ransome R.D."/>
            <person name="Dechmann D.K.N."/>
            <person name="Locatelli A.G."/>
            <person name="Puechmaille S.J."/>
            <person name="Fedrigo O."/>
            <person name="Jarvis E.D."/>
            <person name="Hiller M."/>
            <person name="Vernes S.C."/>
            <person name="Myers E.W."/>
            <person name="Teeling E.C."/>
        </authorList>
    </citation>
    <scope>NUCLEOTIDE SEQUENCE [LARGE SCALE GENOMIC DNA]</scope>
    <source>
        <strain evidence="1">MMyoMyo1</strain>
        <tissue evidence="1">Flight muscle</tissue>
    </source>
</reference>
<keyword evidence="2" id="KW-1185">Reference proteome</keyword>
<accession>A0A7J7WWN0</accession>
<evidence type="ECO:0000313" key="1">
    <source>
        <dbReference type="EMBL" id="KAF6341590.1"/>
    </source>
</evidence>
<sequence length="153" mass="16604">MAWLHVSCCPCTCSRSTGRHTEGTEGALGKVLALFCFLQCSLKWGKTSKLGNFSRAKMAQPPRRANRVSSRPCPARLGHLIHVGCFSSFHLLVLRLFHNGRMLVCVCVCVCVCKCVCGPAHSSIKLGDDESRIFPPAVKVMGPHNPGRGRVGV</sequence>
<dbReference type="AlphaFoldDB" id="A0A7J7WWN0"/>
<gene>
    <name evidence="1" type="ORF">mMyoMyo1_011991</name>
</gene>
<proteinExistence type="predicted"/>
<organism evidence="1 2">
    <name type="scientific">Myotis myotis</name>
    <name type="common">Greater mouse-eared bat</name>
    <name type="synonym">Vespertilio myotis</name>
    <dbReference type="NCBI Taxonomy" id="51298"/>
    <lineage>
        <taxon>Eukaryota</taxon>
        <taxon>Metazoa</taxon>
        <taxon>Chordata</taxon>
        <taxon>Craniata</taxon>
        <taxon>Vertebrata</taxon>
        <taxon>Euteleostomi</taxon>
        <taxon>Mammalia</taxon>
        <taxon>Eutheria</taxon>
        <taxon>Laurasiatheria</taxon>
        <taxon>Chiroptera</taxon>
        <taxon>Yangochiroptera</taxon>
        <taxon>Vespertilionidae</taxon>
        <taxon>Myotis</taxon>
    </lineage>
</organism>
<comment type="caution">
    <text evidence="1">The sequence shown here is derived from an EMBL/GenBank/DDBJ whole genome shotgun (WGS) entry which is preliminary data.</text>
</comment>